<comment type="caution">
    <text evidence="10">The sequence shown here is derived from an EMBL/GenBank/DDBJ whole genome shotgun (WGS) entry which is preliminary data.</text>
</comment>
<dbReference type="AlphaFoldDB" id="A0A432L8V7"/>
<dbReference type="GO" id="GO:0004252">
    <property type="term" value="F:serine-type endopeptidase activity"/>
    <property type="evidence" value="ECO:0007669"/>
    <property type="project" value="InterPro"/>
</dbReference>
<feature type="transmembrane region" description="Helical" evidence="8">
    <location>
        <begin position="21"/>
        <end position="37"/>
    </location>
</feature>
<keyword evidence="2 10" id="KW-0645">Protease</keyword>
<dbReference type="GO" id="GO:0006508">
    <property type="term" value="P:proteolysis"/>
    <property type="evidence" value="ECO:0007669"/>
    <property type="project" value="UniProtKB-KW"/>
</dbReference>
<feature type="domain" description="Peptidase S54 rhomboid" evidence="9">
    <location>
        <begin position="65"/>
        <end position="196"/>
    </location>
</feature>
<evidence type="ECO:0000256" key="1">
    <source>
        <dbReference type="ARBA" id="ARBA00004141"/>
    </source>
</evidence>
<keyword evidence="11" id="KW-1185">Reference proteome</keyword>
<dbReference type="Proteomes" id="UP000287910">
    <property type="component" value="Unassembled WGS sequence"/>
</dbReference>
<evidence type="ECO:0000259" key="9">
    <source>
        <dbReference type="Pfam" id="PF01694"/>
    </source>
</evidence>
<evidence type="ECO:0000313" key="11">
    <source>
        <dbReference type="Proteomes" id="UP000287910"/>
    </source>
</evidence>
<dbReference type="InterPro" id="IPR022764">
    <property type="entry name" value="Peptidase_S54_rhomboid_dom"/>
</dbReference>
<dbReference type="EMBL" id="RYYR01000030">
    <property type="protein sequence ID" value="RUL48682.1"/>
    <property type="molecule type" value="Genomic_DNA"/>
</dbReference>
<evidence type="ECO:0000256" key="3">
    <source>
        <dbReference type="ARBA" id="ARBA00022692"/>
    </source>
</evidence>
<dbReference type="PANTHER" id="PTHR22936:SF69">
    <property type="entry name" value="RHOMBOID-LIKE PROTEIN"/>
    <property type="match status" value="1"/>
</dbReference>
<sequence length="390" mass="43408">MKAIEERSIKEFVQNNPATSTILFFMIVLHLLTYVIGNGPSDAETAKNFGALYSGNKDWSEFPYLLTSTYQHLGGMFHLLSNVFVILISAPFLEKIYGTFKFVLLFNLTGIFASLVTLIFQSNALSSGASGAAFGLLGIYIALIVKKHPEITKSITQTVISLVAINVIVTYIVPGISITGHLGGLLGGMLLGMVFLTGRSVKERTFTSIFKTIAITLGLFGLLFVPQYTLTNKSFIDVAEQVGLGDYVAGSSTLPFFSNNSIYNELNWLIDQYNNKLVPHYNNLVESYNNGISATDSSSHIQVINQLITELEKDMEIVSSHKNMDETKELQQQLLIMYEHLIEAANLAKSTLELKGVTMNEQFINQMNVVNSEYEKFNNLLEKYYNEYGK</sequence>
<keyword evidence="7 8" id="KW-0472">Membrane</keyword>
<keyword evidence="6 8" id="KW-1133">Transmembrane helix</keyword>
<feature type="transmembrane region" description="Helical" evidence="8">
    <location>
        <begin position="126"/>
        <end position="143"/>
    </location>
</feature>
<dbReference type="RefSeq" id="WP_126660279.1">
    <property type="nucleotide sequence ID" value="NZ_RYYR01000030.1"/>
</dbReference>
<protein>
    <submittedName>
        <fullName evidence="10">Rhomboid family intramembrane serine protease</fullName>
    </submittedName>
</protein>
<organism evidence="10 11">
    <name type="scientific">Lysinibacillus antri</name>
    <dbReference type="NCBI Taxonomy" id="2498145"/>
    <lineage>
        <taxon>Bacteria</taxon>
        <taxon>Bacillati</taxon>
        <taxon>Bacillota</taxon>
        <taxon>Bacilli</taxon>
        <taxon>Bacillales</taxon>
        <taxon>Bacillaceae</taxon>
        <taxon>Lysinibacillus</taxon>
    </lineage>
</organism>
<comment type="subcellular location">
    <subcellularLocation>
        <location evidence="1">Membrane</location>
        <topology evidence="1">Multi-pass membrane protein</topology>
    </subcellularLocation>
</comment>
<dbReference type="PANTHER" id="PTHR22936">
    <property type="entry name" value="RHOMBOID-RELATED"/>
    <property type="match status" value="1"/>
</dbReference>
<proteinExistence type="predicted"/>
<keyword evidence="5" id="KW-0720">Serine protease</keyword>
<keyword evidence="3 8" id="KW-0812">Transmembrane</keyword>
<evidence type="ECO:0000256" key="7">
    <source>
        <dbReference type="ARBA" id="ARBA00023136"/>
    </source>
</evidence>
<evidence type="ECO:0000256" key="5">
    <source>
        <dbReference type="ARBA" id="ARBA00022825"/>
    </source>
</evidence>
<dbReference type="Pfam" id="PF01694">
    <property type="entry name" value="Rhomboid"/>
    <property type="match status" value="1"/>
</dbReference>
<dbReference type="Gene3D" id="1.20.1540.10">
    <property type="entry name" value="Rhomboid-like"/>
    <property type="match status" value="1"/>
</dbReference>
<evidence type="ECO:0000256" key="8">
    <source>
        <dbReference type="SAM" id="Phobius"/>
    </source>
</evidence>
<dbReference type="SUPFAM" id="SSF144091">
    <property type="entry name" value="Rhomboid-like"/>
    <property type="match status" value="1"/>
</dbReference>
<gene>
    <name evidence="10" type="ORF">EK386_16500</name>
</gene>
<reference evidence="10 11" key="1">
    <citation type="submission" date="2018-12" db="EMBL/GenBank/DDBJ databases">
        <title>Lysinibacillus antri sp. nov., isolated from a cave soil.</title>
        <authorList>
            <person name="Narsing Rao M.P."/>
            <person name="Zhang H."/>
            <person name="Dong Z.-Y."/>
            <person name="Niu X.-K."/>
            <person name="Zhang K."/>
            <person name="Fang B.-Z."/>
            <person name="Kang Y.-Q."/>
            <person name="Xiao M."/>
            <person name="Li W.-J."/>
        </authorList>
    </citation>
    <scope>NUCLEOTIDE SEQUENCE [LARGE SCALE GENOMIC DNA]</scope>
    <source>
        <strain evidence="10 11">SYSU K30002</strain>
    </source>
</reference>
<feature type="transmembrane region" description="Helical" evidence="8">
    <location>
        <begin position="70"/>
        <end position="90"/>
    </location>
</feature>
<evidence type="ECO:0000256" key="2">
    <source>
        <dbReference type="ARBA" id="ARBA00022670"/>
    </source>
</evidence>
<evidence type="ECO:0000256" key="6">
    <source>
        <dbReference type="ARBA" id="ARBA00022989"/>
    </source>
</evidence>
<keyword evidence="4" id="KW-0378">Hydrolase</keyword>
<dbReference type="GO" id="GO:0016020">
    <property type="term" value="C:membrane"/>
    <property type="evidence" value="ECO:0007669"/>
    <property type="project" value="UniProtKB-SubCell"/>
</dbReference>
<dbReference type="InterPro" id="IPR002610">
    <property type="entry name" value="Peptidase_S54_rhomboid-like"/>
</dbReference>
<evidence type="ECO:0000256" key="4">
    <source>
        <dbReference type="ARBA" id="ARBA00022801"/>
    </source>
</evidence>
<feature type="transmembrane region" description="Helical" evidence="8">
    <location>
        <begin position="102"/>
        <end position="120"/>
    </location>
</feature>
<name>A0A432L8V7_9BACI</name>
<feature type="transmembrane region" description="Helical" evidence="8">
    <location>
        <begin position="155"/>
        <end position="172"/>
    </location>
</feature>
<feature type="transmembrane region" description="Helical" evidence="8">
    <location>
        <begin position="178"/>
        <end position="197"/>
    </location>
</feature>
<accession>A0A432L8V7</accession>
<evidence type="ECO:0000313" key="10">
    <source>
        <dbReference type="EMBL" id="RUL48682.1"/>
    </source>
</evidence>
<dbReference type="InterPro" id="IPR035952">
    <property type="entry name" value="Rhomboid-like_sf"/>
</dbReference>
<feature type="transmembrane region" description="Helical" evidence="8">
    <location>
        <begin position="209"/>
        <end position="228"/>
    </location>
</feature>